<dbReference type="Gene3D" id="3.40.50.300">
    <property type="entry name" value="P-loop containing nucleotide triphosphate hydrolases"/>
    <property type="match status" value="1"/>
</dbReference>
<sequence>MHSKAAVYVAATRQHVGKTSTCLGLLQGLTNRCKRIGFLKPVGQQSVVLENNLRVDKDVVVAKGTSKVQAIKTLHHHIFLEIFGLPTCEYRDMSPIVIPPGYTKQYLDGKITLETQLHQIKKSFTCIAEKNDFTLVEGTGHTGVGSIVNINNARIAAELGIDIILIANGGIGSSFDDLALNYHMCKSYGVQVRGVILNKVLPAKVDMMWEYFPRALAEWKVPLIGVVPNLPSIARSSMLDYEALFKTDLLSGEARRVQKYNRVSLVTSGLRRFLVKLSSNLFDDTLFVTHASRNDIILGFLSHAQNYEFKTGKCFTGGLVLTGVPPVDQPQNYIMDIIQQSSAPVLYAPMETVKAMELITQHTAKFSANDRDRVLECARHYEKYLNFDIILQRN</sequence>
<dbReference type="AlphaFoldDB" id="A0A024GL16"/>
<dbReference type="Gene3D" id="3.40.1390.20">
    <property type="entry name" value="HprK N-terminal domain-like"/>
    <property type="match status" value="1"/>
</dbReference>
<dbReference type="InParanoid" id="A0A024GL16"/>
<reference evidence="2 3" key="1">
    <citation type="submission" date="2012-05" db="EMBL/GenBank/DDBJ databases">
        <title>Recombination and specialization in a pathogen metapopulation.</title>
        <authorList>
            <person name="Gardiner A."/>
            <person name="Kemen E."/>
            <person name="Schultz-Larsen T."/>
            <person name="MacLean D."/>
            <person name="Van Oosterhout C."/>
            <person name="Jones J.D.G."/>
        </authorList>
    </citation>
    <scope>NUCLEOTIDE SEQUENCE [LARGE SCALE GENOMIC DNA]</scope>
    <source>
        <strain evidence="2 3">Ac Nc2</strain>
    </source>
</reference>
<dbReference type="CDD" id="cd03109">
    <property type="entry name" value="DTBS"/>
    <property type="match status" value="1"/>
</dbReference>
<evidence type="ECO:0000256" key="1">
    <source>
        <dbReference type="ARBA" id="ARBA00022962"/>
    </source>
</evidence>
<dbReference type="PANTHER" id="PTHR21343:SF8">
    <property type="entry name" value="DRTGG DOMAIN-CONTAINING PROTEIN"/>
    <property type="match status" value="1"/>
</dbReference>
<gene>
    <name evidence="2" type="ORF">BN9_079870</name>
</gene>
<proteinExistence type="predicted"/>
<dbReference type="EMBL" id="CAIX01000148">
    <property type="protein sequence ID" value="CCI47031.1"/>
    <property type="molecule type" value="Genomic_DNA"/>
</dbReference>
<evidence type="ECO:0000313" key="2">
    <source>
        <dbReference type="EMBL" id="CCI47031.1"/>
    </source>
</evidence>
<accession>A0A024GL16</accession>
<name>A0A024GL16_9STRA</name>
<dbReference type="OrthoDB" id="444127at2759"/>
<keyword evidence="1" id="KW-0315">Glutamine amidotransferase</keyword>
<dbReference type="PANTHER" id="PTHR21343">
    <property type="entry name" value="DETHIOBIOTIN SYNTHETASE"/>
    <property type="match status" value="1"/>
</dbReference>
<protein>
    <submittedName>
        <fullName evidence="2">Uncharacterized protein</fullName>
    </submittedName>
</protein>
<comment type="caution">
    <text evidence="2">The sequence shown here is derived from an EMBL/GenBank/DDBJ whole genome shotgun (WGS) entry which is preliminary data.</text>
</comment>
<dbReference type="Proteomes" id="UP000053237">
    <property type="component" value="Unassembled WGS sequence"/>
</dbReference>
<dbReference type="InterPro" id="IPR028979">
    <property type="entry name" value="Ser_kin/Pase_Hpr-like_N_sf"/>
</dbReference>
<dbReference type="Pfam" id="PF13500">
    <property type="entry name" value="AAA_26"/>
    <property type="match status" value="1"/>
</dbReference>
<dbReference type="STRING" id="65357.A0A024GL16"/>
<dbReference type="InterPro" id="IPR027417">
    <property type="entry name" value="P-loop_NTPase"/>
</dbReference>
<keyword evidence="3" id="KW-1185">Reference proteome</keyword>
<evidence type="ECO:0000313" key="3">
    <source>
        <dbReference type="Proteomes" id="UP000053237"/>
    </source>
</evidence>
<organism evidence="2 3">
    <name type="scientific">Albugo candida</name>
    <dbReference type="NCBI Taxonomy" id="65357"/>
    <lineage>
        <taxon>Eukaryota</taxon>
        <taxon>Sar</taxon>
        <taxon>Stramenopiles</taxon>
        <taxon>Oomycota</taxon>
        <taxon>Peronosporomycetes</taxon>
        <taxon>Albuginales</taxon>
        <taxon>Albuginaceae</taxon>
        <taxon>Albugo</taxon>
    </lineage>
</organism>
<dbReference type="SUPFAM" id="SSF52540">
    <property type="entry name" value="P-loop containing nucleoside triphosphate hydrolases"/>
    <property type="match status" value="1"/>
</dbReference>